<dbReference type="EMBL" id="CM039176">
    <property type="protein sequence ID" value="KAH9715921.1"/>
    <property type="molecule type" value="Genomic_DNA"/>
</dbReference>
<dbReference type="Proteomes" id="UP000829398">
    <property type="component" value="Chromosome 7"/>
</dbReference>
<keyword evidence="2" id="KW-1185">Reference proteome</keyword>
<proteinExistence type="predicted"/>
<comment type="caution">
    <text evidence="1">The sequence shown here is derived from an EMBL/GenBank/DDBJ whole genome shotgun (WGS) entry which is preliminary data.</text>
</comment>
<accession>A0ACB8JDT4</accession>
<evidence type="ECO:0000313" key="1">
    <source>
        <dbReference type="EMBL" id="KAH9715921.1"/>
    </source>
</evidence>
<sequence>MVQLMSSGKKSAVKLELHDSLEDQLGPLKKRSKLKEDCDSETTSFQFPPSMYNPLEEPSPLGLRLKKTPSFLDLIEMKLSQENASKLAKLSKKRGNAVSGSADKLKASNFPGSLLKIGSWEYKSRYEGDLVAKCYFAKHKLVWEVLDGGLKNKIEIQWSDIVAIKATYPDDEPGTLDVVLARQPLFFRETNPQPRKHTLWQATSDFSGGQASIHRHHFLMCPQGMLGKHFEKLMQCDPRLNFLSQEPEILLESPYFESKVTIYDEPDVSSHSKREEGPVSFDLQHAASPSGVQSSSSNFEQDFFKPSTSSGKIEPQIEIYEETDAY</sequence>
<evidence type="ECO:0000313" key="2">
    <source>
        <dbReference type="Proteomes" id="UP000829398"/>
    </source>
</evidence>
<name>A0ACB8JDT4_CITSI</name>
<protein>
    <submittedName>
        <fullName evidence="1">Uncharacterized protein</fullName>
    </submittedName>
</protein>
<reference evidence="2" key="1">
    <citation type="journal article" date="2023" name="Hortic. Res.">
        <title>A chromosome-level phased genome enabling allele-level studies in sweet orange: a case study on citrus Huanglongbing tolerance.</title>
        <authorList>
            <person name="Wu B."/>
            <person name="Yu Q."/>
            <person name="Deng Z."/>
            <person name="Duan Y."/>
            <person name="Luo F."/>
            <person name="Gmitter F. Jr."/>
        </authorList>
    </citation>
    <scope>NUCLEOTIDE SEQUENCE [LARGE SCALE GENOMIC DNA]</scope>
    <source>
        <strain evidence="2">cv. Valencia</strain>
    </source>
</reference>
<organism evidence="1 2">
    <name type="scientific">Citrus sinensis</name>
    <name type="common">Sweet orange</name>
    <name type="synonym">Citrus aurantium var. sinensis</name>
    <dbReference type="NCBI Taxonomy" id="2711"/>
    <lineage>
        <taxon>Eukaryota</taxon>
        <taxon>Viridiplantae</taxon>
        <taxon>Streptophyta</taxon>
        <taxon>Embryophyta</taxon>
        <taxon>Tracheophyta</taxon>
        <taxon>Spermatophyta</taxon>
        <taxon>Magnoliopsida</taxon>
        <taxon>eudicotyledons</taxon>
        <taxon>Gunneridae</taxon>
        <taxon>Pentapetalae</taxon>
        <taxon>rosids</taxon>
        <taxon>malvids</taxon>
        <taxon>Sapindales</taxon>
        <taxon>Rutaceae</taxon>
        <taxon>Aurantioideae</taxon>
        <taxon>Citrus</taxon>
    </lineage>
</organism>
<gene>
    <name evidence="1" type="ORF">KPL71_021256</name>
</gene>